<accession>A0ABU1VUD6</accession>
<evidence type="ECO:0000313" key="3">
    <source>
        <dbReference type="Proteomes" id="UP001267878"/>
    </source>
</evidence>
<dbReference type="InterPro" id="IPR029063">
    <property type="entry name" value="SAM-dependent_MTases_sf"/>
</dbReference>
<dbReference type="Proteomes" id="UP001267878">
    <property type="component" value="Unassembled WGS sequence"/>
</dbReference>
<dbReference type="RefSeq" id="WP_310056072.1">
    <property type="nucleotide sequence ID" value="NZ_JAVDVW010000002.1"/>
</dbReference>
<organism evidence="2 3">
    <name type="scientific">Agrilutibacter niabensis</name>
    <dbReference type="NCBI Taxonomy" id="380628"/>
    <lineage>
        <taxon>Bacteria</taxon>
        <taxon>Pseudomonadati</taxon>
        <taxon>Pseudomonadota</taxon>
        <taxon>Gammaproteobacteria</taxon>
        <taxon>Lysobacterales</taxon>
        <taxon>Lysobacteraceae</taxon>
        <taxon>Agrilutibacter</taxon>
    </lineage>
</organism>
<proteinExistence type="predicted"/>
<dbReference type="GO" id="GO:0032259">
    <property type="term" value="P:methylation"/>
    <property type="evidence" value="ECO:0007669"/>
    <property type="project" value="UniProtKB-KW"/>
</dbReference>
<comment type="caution">
    <text evidence="2">The sequence shown here is derived from an EMBL/GenBank/DDBJ whole genome shotgun (WGS) entry which is preliminary data.</text>
</comment>
<keyword evidence="2" id="KW-0489">Methyltransferase</keyword>
<dbReference type="Gene3D" id="3.40.50.150">
    <property type="entry name" value="Vaccinia Virus protein VP39"/>
    <property type="match status" value="1"/>
</dbReference>
<keyword evidence="3" id="KW-1185">Reference proteome</keyword>
<evidence type="ECO:0000259" key="1">
    <source>
        <dbReference type="Pfam" id="PF08241"/>
    </source>
</evidence>
<evidence type="ECO:0000313" key="2">
    <source>
        <dbReference type="EMBL" id="MDR7100823.1"/>
    </source>
</evidence>
<gene>
    <name evidence="2" type="ORF">J2X04_003204</name>
</gene>
<dbReference type="GO" id="GO:0008168">
    <property type="term" value="F:methyltransferase activity"/>
    <property type="evidence" value="ECO:0007669"/>
    <property type="project" value="UniProtKB-KW"/>
</dbReference>
<name>A0ABU1VUD6_9GAMM</name>
<dbReference type="SUPFAM" id="SSF53335">
    <property type="entry name" value="S-adenosyl-L-methionine-dependent methyltransferases"/>
    <property type="match status" value="1"/>
</dbReference>
<sequence length="299" mass="32710">MEWGLRSVGRRAPVITQGPGVYRFSGRAQAEQAIATLEGQAMLLEEQVRATSVARGYCRGCGRWGSFVQPASDDWANLIEGMLCECGLNARMRGILAAIDALLQGQQNLTRAAVFEQLTVLFGPMRSRIPGLIGSEYLGHDRASGDIVTVGTEKVRHESLARTSYRSGSLGLAMHFDVLEHVPDPVQALRECHRILKRGGWLLFSSPFYEGLDSSIVRARVIDGALQHDLPPCYHGNPVDGGGALVFTQFGWDLLEMMKEAGFSQPQLWLAFNPAEGVLSNGCPYPDGHTWPIVFAAQK</sequence>
<dbReference type="InterPro" id="IPR013216">
    <property type="entry name" value="Methyltransf_11"/>
</dbReference>
<keyword evidence="2" id="KW-0808">Transferase</keyword>
<reference evidence="2 3" key="1">
    <citation type="submission" date="2023-07" db="EMBL/GenBank/DDBJ databases">
        <title>Sorghum-associated microbial communities from plants grown in Nebraska, USA.</title>
        <authorList>
            <person name="Schachtman D."/>
        </authorList>
    </citation>
    <scope>NUCLEOTIDE SEQUENCE [LARGE SCALE GENOMIC DNA]</scope>
    <source>
        <strain evidence="2 3">BE187</strain>
    </source>
</reference>
<protein>
    <submittedName>
        <fullName evidence="2">SAM-dependent methyltransferase</fullName>
    </submittedName>
</protein>
<dbReference type="Pfam" id="PF08241">
    <property type="entry name" value="Methyltransf_11"/>
    <property type="match status" value="1"/>
</dbReference>
<dbReference type="EMBL" id="JAVDVW010000002">
    <property type="protein sequence ID" value="MDR7100823.1"/>
    <property type="molecule type" value="Genomic_DNA"/>
</dbReference>
<feature type="domain" description="Methyltransferase type 11" evidence="1">
    <location>
        <begin position="154"/>
        <end position="204"/>
    </location>
</feature>